<proteinExistence type="predicted"/>
<name>G9XT21_DESHA</name>
<protein>
    <submittedName>
        <fullName evidence="1">Uncharacterized protein</fullName>
    </submittedName>
</protein>
<reference evidence="1 2" key="1">
    <citation type="submission" date="2011-08" db="EMBL/GenBank/DDBJ databases">
        <authorList>
            <person name="Weinstock G."/>
            <person name="Sodergren E."/>
            <person name="Clifton S."/>
            <person name="Fulton L."/>
            <person name="Fulton B."/>
            <person name="Courtney L."/>
            <person name="Fronick C."/>
            <person name="Harrison M."/>
            <person name="Strong C."/>
            <person name="Farmer C."/>
            <person name="Delahaunty K."/>
            <person name="Markovic C."/>
            <person name="Hall O."/>
            <person name="Minx P."/>
            <person name="Tomlinson C."/>
            <person name="Mitreva M."/>
            <person name="Hou S."/>
            <person name="Chen J."/>
            <person name="Wollam A."/>
            <person name="Pepin K.H."/>
            <person name="Johnson M."/>
            <person name="Bhonagiri V."/>
            <person name="Zhang X."/>
            <person name="Suruliraj S."/>
            <person name="Warren W."/>
            <person name="Chinwalla A."/>
            <person name="Mardis E.R."/>
            <person name="Wilson R.K."/>
        </authorList>
    </citation>
    <scope>NUCLEOTIDE SEQUENCE [LARGE SCALE GENOMIC DNA]</scope>
    <source>
        <strain evidence="1 2">DP7</strain>
    </source>
</reference>
<accession>G9XT21</accession>
<dbReference type="HOGENOM" id="CLU_3308489_0_0_9"/>
<gene>
    <name evidence="1" type="ORF">HMPREF0322_04127</name>
</gene>
<comment type="caution">
    <text evidence="1">The sequence shown here is derived from an EMBL/GenBank/DDBJ whole genome shotgun (WGS) entry which is preliminary data.</text>
</comment>
<dbReference type="EMBL" id="AFZX01000106">
    <property type="protein sequence ID" value="EHL05198.1"/>
    <property type="molecule type" value="Genomic_DNA"/>
</dbReference>
<evidence type="ECO:0000313" key="2">
    <source>
        <dbReference type="Proteomes" id="UP000004416"/>
    </source>
</evidence>
<dbReference type="Proteomes" id="UP000004416">
    <property type="component" value="Unassembled WGS sequence"/>
</dbReference>
<sequence length="39" mass="4579">MKDVEAHFSMSSFIQCNHCIDRKIRTIIFESVHMDLQPA</sequence>
<organism evidence="1 2">
    <name type="scientific">Desulfitobacterium hafniense DP7</name>
    <dbReference type="NCBI Taxonomy" id="537010"/>
    <lineage>
        <taxon>Bacteria</taxon>
        <taxon>Bacillati</taxon>
        <taxon>Bacillota</taxon>
        <taxon>Clostridia</taxon>
        <taxon>Eubacteriales</taxon>
        <taxon>Desulfitobacteriaceae</taxon>
        <taxon>Desulfitobacterium</taxon>
    </lineage>
</organism>
<dbReference type="AlphaFoldDB" id="G9XT21"/>
<evidence type="ECO:0000313" key="1">
    <source>
        <dbReference type="EMBL" id="EHL05198.1"/>
    </source>
</evidence>